<dbReference type="InterPro" id="IPR018392">
    <property type="entry name" value="LysM"/>
</dbReference>
<organism evidence="2 3">
    <name type="scientific">Solihabitans fulvus</name>
    <dbReference type="NCBI Taxonomy" id="1892852"/>
    <lineage>
        <taxon>Bacteria</taxon>
        <taxon>Bacillati</taxon>
        <taxon>Actinomycetota</taxon>
        <taxon>Actinomycetes</taxon>
        <taxon>Pseudonocardiales</taxon>
        <taxon>Pseudonocardiaceae</taxon>
        <taxon>Solihabitans</taxon>
    </lineage>
</organism>
<dbReference type="EMBL" id="VUOB01000041">
    <property type="protein sequence ID" value="KAA2258795.1"/>
    <property type="molecule type" value="Genomic_DNA"/>
</dbReference>
<dbReference type="Pfam" id="PF19266">
    <property type="entry name" value="CIS_tube"/>
    <property type="match status" value="1"/>
</dbReference>
<name>A0A5B2X6G6_9PSEU</name>
<sequence length="243" mass="25868">MSGGVVHAMLVSKTPTAPGVVKFGFNPQKISISRAADLTQRPSTSRNGGMPGGGHPNVVKGAKMSTISINEVMFRGNDIKLTCDQLLNWMTPGGGMLGAIAGAALSALSGGLINLATKPPLLMFSWGPPEIGFMYDVVISNCQIDYVRFNSQGIPIRANVNLKLLEQPSLLGTLPTNPTSGGLPGRRRHVVSEGESLQRIATEAYGNPQRWRWLAEANGIDDPARVRPGDVLLLPHPDERSPA</sequence>
<feature type="domain" description="LysM" evidence="1">
    <location>
        <begin position="187"/>
        <end position="234"/>
    </location>
</feature>
<dbReference type="AlphaFoldDB" id="A0A5B2X6G6"/>
<comment type="caution">
    <text evidence="2">The sequence shown here is derived from an EMBL/GenBank/DDBJ whole genome shotgun (WGS) entry which is preliminary data.</text>
</comment>
<reference evidence="2 3" key="1">
    <citation type="submission" date="2019-09" db="EMBL/GenBank/DDBJ databases">
        <title>Goodfellowia gen. nov., a new genus of the Pseudonocardineae related to Actinoalloteichus, containing Goodfellowia coeruleoviolacea gen. nov., comb. nov. gen. nov., comb. nov.</title>
        <authorList>
            <person name="Labeda D."/>
        </authorList>
    </citation>
    <scope>NUCLEOTIDE SEQUENCE [LARGE SCALE GENOMIC DNA]</scope>
    <source>
        <strain evidence="2 3">AN110305</strain>
    </source>
</reference>
<evidence type="ECO:0000313" key="3">
    <source>
        <dbReference type="Proteomes" id="UP000323454"/>
    </source>
</evidence>
<dbReference type="InterPro" id="IPR036779">
    <property type="entry name" value="LysM_dom_sf"/>
</dbReference>
<accession>A0A5B2X6G6</accession>
<gene>
    <name evidence="2" type="ORF">F0L68_23510</name>
</gene>
<reference evidence="2 3" key="2">
    <citation type="submission" date="2019-09" db="EMBL/GenBank/DDBJ databases">
        <authorList>
            <person name="Jin C."/>
        </authorList>
    </citation>
    <scope>NUCLEOTIDE SEQUENCE [LARGE SCALE GENOMIC DNA]</scope>
    <source>
        <strain evidence="2 3">AN110305</strain>
    </source>
</reference>
<protein>
    <submittedName>
        <fullName evidence="2">LysM peptidoglycan-binding domain-containing protein</fullName>
    </submittedName>
</protein>
<dbReference type="OrthoDB" id="9815939at2"/>
<dbReference type="SMART" id="SM00257">
    <property type="entry name" value="LysM"/>
    <property type="match status" value="1"/>
</dbReference>
<evidence type="ECO:0000259" key="1">
    <source>
        <dbReference type="PROSITE" id="PS51782"/>
    </source>
</evidence>
<keyword evidence="3" id="KW-1185">Reference proteome</keyword>
<dbReference type="Proteomes" id="UP000323454">
    <property type="component" value="Unassembled WGS sequence"/>
</dbReference>
<dbReference type="RefSeq" id="WP_149851809.1">
    <property type="nucleotide sequence ID" value="NZ_VUOB01000041.1"/>
</dbReference>
<dbReference type="Pfam" id="PF01476">
    <property type="entry name" value="LysM"/>
    <property type="match status" value="1"/>
</dbReference>
<evidence type="ECO:0000313" key="2">
    <source>
        <dbReference type="EMBL" id="KAA2258795.1"/>
    </source>
</evidence>
<dbReference type="InterPro" id="IPR045361">
    <property type="entry name" value="CIS_tube_prot_N"/>
</dbReference>
<proteinExistence type="predicted"/>
<dbReference type="SUPFAM" id="SSF54106">
    <property type="entry name" value="LysM domain"/>
    <property type="match status" value="1"/>
</dbReference>
<dbReference type="PROSITE" id="PS51782">
    <property type="entry name" value="LYSM"/>
    <property type="match status" value="1"/>
</dbReference>
<dbReference type="Gene3D" id="3.10.350.10">
    <property type="entry name" value="LysM domain"/>
    <property type="match status" value="1"/>
</dbReference>
<dbReference type="CDD" id="cd00118">
    <property type="entry name" value="LysM"/>
    <property type="match status" value="1"/>
</dbReference>